<feature type="compositionally biased region" description="Basic and acidic residues" evidence="1">
    <location>
        <begin position="143"/>
        <end position="160"/>
    </location>
</feature>
<organism evidence="2 3">
    <name type="scientific">Magnusiomyces paraingens</name>
    <dbReference type="NCBI Taxonomy" id="2606893"/>
    <lineage>
        <taxon>Eukaryota</taxon>
        <taxon>Fungi</taxon>
        <taxon>Dikarya</taxon>
        <taxon>Ascomycota</taxon>
        <taxon>Saccharomycotina</taxon>
        <taxon>Dipodascomycetes</taxon>
        <taxon>Dipodascales</taxon>
        <taxon>Dipodascaceae</taxon>
        <taxon>Magnusiomyces</taxon>
    </lineage>
</organism>
<feature type="compositionally biased region" description="Low complexity" evidence="1">
    <location>
        <begin position="209"/>
        <end position="228"/>
    </location>
</feature>
<dbReference type="GeneID" id="43584099"/>
<evidence type="ECO:0000313" key="3">
    <source>
        <dbReference type="Proteomes" id="UP000398389"/>
    </source>
</evidence>
<accession>A0A5E8C4P2</accession>
<feature type="region of interest" description="Disordered" evidence="1">
    <location>
        <begin position="136"/>
        <end position="163"/>
    </location>
</feature>
<reference evidence="2 3" key="1">
    <citation type="submission" date="2019-09" db="EMBL/GenBank/DDBJ databases">
        <authorList>
            <person name="Brejova B."/>
        </authorList>
    </citation>
    <scope>NUCLEOTIDE SEQUENCE [LARGE SCALE GENOMIC DNA]</scope>
</reference>
<feature type="region of interest" description="Disordered" evidence="1">
    <location>
        <begin position="207"/>
        <end position="230"/>
    </location>
</feature>
<name>A0A5E8C4P2_9ASCO</name>
<feature type="compositionally biased region" description="Low complexity" evidence="1">
    <location>
        <begin position="299"/>
        <end position="311"/>
    </location>
</feature>
<feature type="region of interest" description="Disordered" evidence="1">
    <location>
        <begin position="290"/>
        <end position="343"/>
    </location>
</feature>
<dbReference type="EMBL" id="CABVLU010000004">
    <property type="protein sequence ID" value="VVT56798.1"/>
    <property type="molecule type" value="Genomic_DNA"/>
</dbReference>
<evidence type="ECO:0000313" key="2">
    <source>
        <dbReference type="EMBL" id="VVT56798.1"/>
    </source>
</evidence>
<sequence>MEYQTPAKPRARYISVRDPECTYAIQCLVDAVRLYPRRNSNQFSKECLELAAARWRQWQEANHRPVDASVPLIRSHYHNKMNEFATWRKRAQNPDNKVVGDRVFFKDSHGRYRSAKRLPEELEILINELHKSLPRPGYKKKKMTQEEAQRIQEETKEKTWSQRSLTLQFPTSATVVGTRAESLPFQSVPAHPETFYSALMSDVAQAAPSSSTSSSSSSSTSSSFNSSSQESIGFTHDATIHPLSAKRYFQHYATNNQQHRDMTAPMVMPVTSSPAFGSVTHINTAVAAAGPVTPPSSSPPMGSASVSPVPGYDSTAQLPQSQPPYGYSAPTYSTVTPPPPTSYSTLPGVYGHLPSYSHLAGYAHASEHGTYAGYVPSA</sequence>
<dbReference type="AlphaFoldDB" id="A0A5E8C4P2"/>
<evidence type="ECO:0000256" key="1">
    <source>
        <dbReference type="SAM" id="MobiDB-lite"/>
    </source>
</evidence>
<protein>
    <submittedName>
        <fullName evidence="2">Uncharacterized protein</fullName>
    </submittedName>
</protein>
<keyword evidence="3" id="KW-1185">Reference proteome</keyword>
<gene>
    <name evidence="2" type="ORF">SAPINGB_P005285</name>
</gene>
<proteinExistence type="predicted"/>
<dbReference type="RefSeq" id="XP_031855890.1">
    <property type="nucleotide sequence ID" value="XM_031999999.1"/>
</dbReference>
<dbReference type="Proteomes" id="UP000398389">
    <property type="component" value="Unassembled WGS sequence"/>
</dbReference>